<dbReference type="PANTHER" id="PTHR36407">
    <property type="entry name" value="MEDIATOR-ASSOCIATED PROTEIN 2"/>
    <property type="match status" value="1"/>
</dbReference>
<feature type="compositionally biased region" description="Basic and acidic residues" evidence="1">
    <location>
        <begin position="200"/>
        <end position="221"/>
    </location>
</feature>
<dbReference type="OrthoDB" id="1892825at2759"/>
<dbReference type="OMA" id="MDNEQAS"/>
<protein>
    <submittedName>
        <fullName evidence="2">Uncharacterized protein</fullName>
    </submittedName>
</protein>
<proteinExistence type="predicted"/>
<feature type="compositionally biased region" description="Polar residues" evidence="1">
    <location>
        <begin position="8"/>
        <end position="17"/>
    </location>
</feature>
<feature type="compositionally biased region" description="Basic and acidic residues" evidence="1">
    <location>
        <begin position="243"/>
        <end position="256"/>
    </location>
</feature>
<keyword evidence="3" id="KW-1185">Reference proteome</keyword>
<reference evidence="2" key="1">
    <citation type="submission" date="2021-08" db="EMBL/GenBank/DDBJ databases">
        <title>WGS assembly of Ceratopteris richardii.</title>
        <authorList>
            <person name="Marchant D.B."/>
            <person name="Chen G."/>
            <person name="Jenkins J."/>
            <person name="Shu S."/>
            <person name="Leebens-Mack J."/>
            <person name="Grimwood J."/>
            <person name="Schmutz J."/>
            <person name="Soltis P."/>
            <person name="Soltis D."/>
            <person name="Chen Z.-H."/>
        </authorList>
    </citation>
    <scope>NUCLEOTIDE SEQUENCE</scope>
    <source>
        <strain evidence="2">Whitten #5841</strain>
        <tissue evidence="2">Leaf</tissue>
    </source>
</reference>
<dbReference type="PANTHER" id="PTHR36407:SF1">
    <property type="entry name" value="MEDIATOR-ASSOCIATED PROTEIN 2"/>
    <property type="match status" value="1"/>
</dbReference>
<comment type="caution">
    <text evidence="2">The sequence shown here is derived from an EMBL/GenBank/DDBJ whole genome shotgun (WGS) entry which is preliminary data.</text>
</comment>
<gene>
    <name evidence="2" type="ORF">KP509_37G050800</name>
</gene>
<dbReference type="EMBL" id="CM035442">
    <property type="protein sequence ID" value="KAH7280058.1"/>
    <property type="molecule type" value="Genomic_DNA"/>
</dbReference>
<feature type="compositionally biased region" description="Basic residues" evidence="1">
    <location>
        <begin position="289"/>
        <end position="300"/>
    </location>
</feature>
<dbReference type="EMBL" id="CM035442">
    <property type="protein sequence ID" value="KAH7280057.1"/>
    <property type="molecule type" value="Genomic_DNA"/>
</dbReference>
<dbReference type="InterPro" id="IPR038823">
    <property type="entry name" value="MED2_plant"/>
</dbReference>
<organism evidence="2 3">
    <name type="scientific">Ceratopteris richardii</name>
    <name type="common">Triangle waterfern</name>
    <dbReference type="NCBI Taxonomy" id="49495"/>
    <lineage>
        <taxon>Eukaryota</taxon>
        <taxon>Viridiplantae</taxon>
        <taxon>Streptophyta</taxon>
        <taxon>Embryophyta</taxon>
        <taxon>Tracheophyta</taxon>
        <taxon>Polypodiopsida</taxon>
        <taxon>Polypodiidae</taxon>
        <taxon>Polypodiales</taxon>
        <taxon>Pteridineae</taxon>
        <taxon>Pteridaceae</taxon>
        <taxon>Parkerioideae</taxon>
        <taxon>Ceratopteris</taxon>
    </lineage>
</organism>
<feature type="region of interest" description="Disordered" evidence="1">
    <location>
        <begin position="1"/>
        <end position="34"/>
    </location>
</feature>
<sequence>MEKEQVLPETNNASSHSVYKPPPQFKQITTPPILSPSLPDNAELWLVRIQDNQVKPDELKGKQVSLAFDVGDGKLGSFKNSKGSLFEILDLCKVAGAQPFAFLPKNDSSLEVRRIDRQVAIVQNLDSIPLSKPPSSVDNNVSLDLDDGKFFMRSPHTQKQAHTGGLLRETGNPTREKSTVQSASISMGLGSSAVESLQTNEERISNVKLEKSSKKSKRDQSSRSIETVGISTGEMVQDGEDNMSARKIEKIGKGSGRDYSGFNSEASLSPSSLHRNSEGHHTEASPNKKALKHKKRKHHHRDEQHLMSF</sequence>
<dbReference type="EMBL" id="CM035442">
    <property type="protein sequence ID" value="KAH7280060.1"/>
    <property type="molecule type" value="Genomic_DNA"/>
</dbReference>
<dbReference type="AlphaFoldDB" id="A0A8T2Q8I4"/>
<name>A0A8T2Q8I4_CERRI</name>
<feature type="region of interest" description="Disordered" evidence="1">
    <location>
        <begin position="155"/>
        <end position="309"/>
    </location>
</feature>
<feature type="compositionally biased region" description="Polar residues" evidence="1">
    <location>
        <begin position="261"/>
        <end position="274"/>
    </location>
</feature>
<evidence type="ECO:0000313" key="2">
    <source>
        <dbReference type="EMBL" id="KAH7280059.1"/>
    </source>
</evidence>
<evidence type="ECO:0000313" key="3">
    <source>
        <dbReference type="Proteomes" id="UP000825935"/>
    </source>
</evidence>
<dbReference type="Proteomes" id="UP000825935">
    <property type="component" value="Chromosome 37"/>
</dbReference>
<dbReference type="EMBL" id="CM035442">
    <property type="protein sequence ID" value="KAH7280059.1"/>
    <property type="molecule type" value="Genomic_DNA"/>
</dbReference>
<accession>A0A8T2Q8I4</accession>
<evidence type="ECO:0000256" key="1">
    <source>
        <dbReference type="SAM" id="MobiDB-lite"/>
    </source>
</evidence>
<dbReference type="EMBL" id="CM035442">
    <property type="protein sequence ID" value="KAH7280061.1"/>
    <property type="molecule type" value="Genomic_DNA"/>
</dbReference>